<dbReference type="Gramene" id="mRNA:MD13G0024200">
    <property type="protein sequence ID" value="CDS:MD13G0024200.1"/>
    <property type="gene ID" value="MD13G0024200"/>
</dbReference>
<dbReference type="SUPFAM" id="SSF82153">
    <property type="entry name" value="FAS1 domain"/>
    <property type="match status" value="2"/>
</dbReference>
<dbReference type="Pfam" id="PF02469">
    <property type="entry name" value="Fasciclin"/>
    <property type="match status" value="2"/>
</dbReference>
<gene>
    <name evidence="5" type="ORF">DVH24_040365</name>
</gene>
<dbReference type="OrthoDB" id="1156143at2759"/>
<dbReference type="Gene3D" id="2.30.180.10">
    <property type="entry name" value="FAS1 domain"/>
    <property type="match status" value="2"/>
</dbReference>
<keyword evidence="3" id="KW-0732">Signal</keyword>
<evidence type="ECO:0000313" key="6">
    <source>
        <dbReference type="Proteomes" id="UP000290289"/>
    </source>
</evidence>
<evidence type="ECO:0000256" key="1">
    <source>
        <dbReference type="ARBA" id="ARBA00007843"/>
    </source>
</evidence>
<accession>A0A498I647</accession>
<reference evidence="5 6" key="1">
    <citation type="submission" date="2018-10" db="EMBL/GenBank/DDBJ databases">
        <title>A high-quality apple genome assembly.</title>
        <authorList>
            <person name="Hu J."/>
        </authorList>
    </citation>
    <scope>NUCLEOTIDE SEQUENCE [LARGE SCALE GENOMIC DNA]</scope>
    <source>
        <strain evidence="6">cv. HFTH1</strain>
        <tissue evidence="5">Young leaf</tissue>
    </source>
</reference>
<name>A0A498I647_MALDO</name>
<dbReference type="AlphaFoldDB" id="A0A498I647"/>
<dbReference type="InterPro" id="IPR000782">
    <property type="entry name" value="FAS1_domain"/>
</dbReference>
<evidence type="ECO:0000256" key="3">
    <source>
        <dbReference type="SAM" id="SignalP"/>
    </source>
</evidence>
<sequence>MTASKVLLSFLLLALSFFSLSSALHTQTLINAAEILSDSGYTSMSLTLDLASRTLLSSRSPSLTIFAPNDASFSLSGQPPLILLQYHLLPLHFSLRSLKSLPFGAKIATLLSDRTLTVTTLPSDHRFSLNNVTVTASPIFDDGSLIIFGIDRFLDPYFQISGPIQSYTPKNLGCLAPKENPDQTMDLRDGYVPFNDASATLRSKGCSVMASFLELQFHGSFFKFQTMLTVFAPFDQVLMNRVGNLTEYSSIFHRHVVPCRLSWSDLDSLNDGTVLRTNLVGFSMNITRSDDVLKLNGVSVILPEVYHNGWLMVHGISEVLEVPERTEETDRPEQVTVASPEFGNSSPANENTIGHSHFFTYRHP</sequence>
<evidence type="ECO:0000259" key="4">
    <source>
        <dbReference type="PROSITE" id="PS50213"/>
    </source>
</evidence>
<dbReference type="Proteomes" id="UP000290289">
    <property type="component" value="Chromosome 13"/>
</dbReference>
<dbReference type="PROSITE" id="PS50213">
    <property type="entry name" value="FAS1"/>
    <property type="match status" value="2"/>
</dbReference>
<keyword evidence="6" id="KW-1185">Reference proteome</keyword>
<evidence type="ECO:0000313" key="5">
    <source>
        <dbReference type="EMBL" id="RXH79218.1"/>
    </source>
</evidence>
<evidence type="ECO:0000256" key="2">
    <source>
        <dbReference type="SAM" id="MobiDB-lite"/>
    </source>
</evidence>
<comment type="similarity">
    <text evidence="1">Belongs to the fasciclin-like AGP family.</text>
</comment>
<feature type="domain" description="FAS1" evidence="4">
    <location>
        <begin position="4"/>
        <end position="154"/>
    </location>
</feature>
<dbReference type="InterPro" id="IPR052806">
    <property type="entry name" value="Fasciclin-like_AGP"/>
</dbReference>
<dbReference type="PANTHER" id="PTHR33985:SF17">
    <property type="entry name" value="FASCICLIN-LIKE ARABINOGALACTAN PROTEIN 20"/>
    <property type="match status" value="1"/>
</dbReference>
<dbReference type="SMART" id="SM00554">
    <property type="entry name" value="FAS1"/>
    <property type="match status" value="2"/>
</dbReference>
<proteinExistence type="inferred from homology"/>
<dbReference type="EMBL" id="RDQH01000339">
    <property type="protein sequence ID" value="RXH79218.1"/>
    <property type="molecule type" value="Genomic_DNA"/>
</dbReference>
<dbReference type="PANTHER" id="PTHR33985">
    <property type="entry name" value="OS02G0491300 PROTEIN-RELATED"/>
    <property type="match status" value="1"/>
</dbReference>
<organism evidence="5 6">
    <name type="scientific">Malus domestica</name>
    <name type="common">Apple</name>
    <name type="synonym">Pyrus malus</name>
    <dbReference type="NCBI Taxonomy" id="3750"/>
    <lineage>
        <taxon>Eukaryota</taxon>
        <taxon>Viridiplantae</taxon>
        <taxon>Streptophyta</taxon>
        <taxon>Embryophyta</taxon>
        <taxon>Tracheophyta</taxon>
        <taxon>Spermatophyta</taxon>
        <taxon>Magnoliopsida</taxon>
        <taxon>eudicotyledons</taxon>
        <taxon>Gunneridae</taxon>
        <taxon>Pentapetalae</taxon>
        <taxon>rosids</taxon>
        <taxon>fabids</taxon>
        <taxon>Rosales</taxon>
        <taxon>Rosaceae</taxon>
        <taxon>Amygdaloideae</taxon>
        <taxon>Maleae</taxon>
        <taxon>Malus</taxon>
    </lineage>
</organism>
<feature type="domain" description="FAS1" evidence="4">
    <location>
        <begin position="181"/>
        <end position="320"/>
    </location>
</feature>
<dbReference type="SMR" id="A0A498I647"/>
<feature type="signal peptide" evidence="3">
    <location>
        <begin position="1"/>
        <end position="23"/>
    </location>
</feature>
<feature type="chain" id="PRO_5019815508" description="FAS1 domain-containing protein" evidence="3">
    <location>
        <begin position="24"/>
        <end position="364"/>
    </location>
</feature>
<feature type="region of interest" description="Disordered" evidence="2">
    <location>
        <begin position="324"/>
        <end position="349"/>
    </location>
</feature>
<feature type="compositionally biased region" description="Basic and acidic residues" evidence="2">
    <location>
        <begin position="324"/>
        <end position="333"/>
    </location>
</feature>
<dbReference type="InterPro" id="IPR036378">
    <property type="entry name" value="FAS1_dom_sf"/>
</dbReference>
<protein>
    <recommendedName>
        <fullName evidence="4">FAS1 domain-containing protein</fullName>
    </recommendedName>
</protein>
<comment type="caution">
    <text evidence="5">The sequence shown here is derived from an EMBL/GenBank/DDBJ whole genome shotgun (WGS) entry which is preliminary data.</text>
</comment>